<reference evidence="6 7" key="1">
    <citation type="journal article" date="2014" name="Genome Biol. Evol.">
        <title>The secreted proteins of Achlya hypogyna and Thraustotheca clavata identify the ancestral oomycete secretome and reveal gene acquisitions by horizontal gene transfer.</title>
        <authorList>
            <person name="Misner I."/>
            <person name="Blouin N."/>
            <person name="Leonard G."/>
            <person name="Richards T.A."/>
            <person name="Lane C.E."/>
        </authorList>
    </citation>
    <scope>NUCLEOTIDE SEQUENCE [LARGE SCALE GENOMIC DNA]</scope>
    <source>
        <strain evidence="6 7">ATCC 48635</strain>
    </source>
</reference>
<evidence type="ECO:0000313" key="7">
    <source>
        <dbReference type="Proteomes" id="UP000243579"/>
    </source>
</evidence>
<accession>A0A1V9YKB6</accession>
<protein>
    <recommendedName>
        <fullName evidence="5">HRDC domain-containing protein</fullName>
    </recommendedName>
</protein>
<sequence length="385" mass="41397">MVSSSWRDYVAATTRESVQQQIVSVLMRLKPNAPAAVLAKLPGMAARIEDSLFAMAASETEYVDEATLQRRMGEIQQKNASRLLKRPSPSAAAQARGRRLTDDQSKQLFTYLQAWRNKSVQEEGVGPWDIVPTHILAQVATTCPRSILELEQCCPGEHHWIQKYGSSLLLHIVQFEAKLPRQNLGPPEKRAKVASPRKPPPSPRAPRPLKKQVAIKPGIPPPSPGISSLFPAVPAFNGGLFPSSDNATPSPSGNGLTSFLRKSPKLSPAMTPIMPRVDASTAVAATTNAVTQLVSGAAYPPLAPPKTTSAGEPDDDVARLRALLAQVQQENAQLHNEVAYLRQQLRQQQANEAAACQALVACQTANVGPPTGRSKSAKSTVSPFA</sequence>
<evidence type="ECO:0000256" key="4">
    <source>
        <dbReference type="SAM" id="MobiDB-lite"/>
    </source>
</evidence>
<dbReference type="InterPro" id="IPR010997">
    <property type="entry name" value="HRDC-like_sf"/>
</dbReference>
<dbReference type="InterPro" id="IPR002121">
    <property type="entry name" value="HRDC_dom"/>
</dbReference>
<dbReference type="GO" id="GO:0005634">
    <property type="term" value="C:nucleus"/>
    <property type="evidence" value="ECO:0007669"/>
    <property type="project" value="UniProtKB-SubCell"/>
</dbReference>
<keyword evidence="3" id="KW-0175">Coiled coil</keyword>
<dbReference type="EMBL" id="JNBR01001528">
    <property type="protein sequence ID" value="OQR86137.1"/>
    <property type="molecule type" value="Genomic_DNA"/>
</dbReference>
<dbReference type="PROSITE" id="PS50967">
    <property type="entry name" value="HRDC"/>
    <property type="match status" value="1"/>
</dbReference>
<organism evidence="6 7">
    <name type="scientific">Achlya hypogyna</name>
    <name type="common">Oomycete</name>
    <name type="synonym">Protoachlya hypogyna</name>
    <dbReference type="NCBI Taxonomy" id="1202772"/>
    <lineage>
        <taxon>Eukaryota</taxon>
        <taxon>Sar</taxon>
        <taxon>Stramenopiles</taxon>
        <taxon>Oomycota</taxon>
        <taxon>Saprolegniomycetes</taxon>
        <taxon>Saprolegniales</taxon>
        <taxon>Achlyaceae</taxon>
        <taxon>Achlya</taxon>
    </lineage>
</organism>
<feature type="region of interest" description="Disordered" evidence="4">
    <location>
        <begin position="366"/>
        <end position="385"/>
    </location>
</feature>
<proteinExistence type="predicted"/>
<feature type="region of interest" description="Disordered" evidence="4">
    <location>
        <begin position="181"/>
        <end position="221"/>
    </location>
</feature>
<dbReference type="STRING" id="1202772.A0A1V9YKB6"/>
<feature type="compositionally biased region" description="Polar residues" evidence="4">
    <location>
        <begin position="373"/>
        <end position="385"/>
    </location>
</feature>
<feature type="coiled-coil region" evidence="3">
    <location>
        <begin position="317"/>
        <end position="351"/>
    </location>
</feature>
<dbReference type="AlphaFoldDB" id="A0A1V9YKB6"/>
<gene>
    <name evidence="6" type="ORF">ACHHYP_10936</name>
</gene>
<evidence type="ECO:0000256" key="1">
    <source>
        <dbReference type="ARBA" id="ARBA00004123"/>
    </source>
</evidence>
<dbReference type="Pfam" id="PF16987">
    <property type="entry name" value="KIX_2"/>
    <property type="match status" value="1"/>
</dbReference>
<dbReference type="InterPro" id="IPR044876">
    <property type="entry name" value="HRDC_dom_sf"/>
</dbReference>
<dbReference type="InterPro" id="IPR036546">
    <property type="entry name" value="MED15_KIX"/>
</dbReference>
<dbReference type="SUPFAM" id="SSF47819">
    <property type="entry name" value="HRDC-like"/>
    <property type="match status" value="1"/>
</dbReference>
<dbReference type="GO" id="GO:0006355">
    <property type="term" value="P:regulation of DNA-templated transcription"/>
    <property type="evidence" value="ECO:0007669"/>
    <property type="project" value="InterPro"/>
</dbReference>
<dbReference type="InterPro" id="IPR036529">
    <property type="entry name" value="KIX_dom_sf"/>
</dbReference>
<dbReference type="Pfam" id="PF00570">
    <property type="entry name" value="HRDC"/>
    <property type="match status" value="1"/>
</dbReference>
<evidence type="ECO:0000256" key="3">
    <source>
        <dbReference type="SAM" id="Coils"/>
    </source>
</evidence>
<dbReference type="GO" id="GO:0000166">
    <property type="term" value="F:nucleotide binding"/>
    <property type="evidence" value="ECO:0007669"/>
    <property type="project" value="InterPro"/>
</dbReference>
<dbReference type="Gene3D" id="1.10.150.80">
    <property type="entry name" value="HRDC domain"/>
    <property type="match status" value="1"/>
</dbReference>
<comment type="caution">
    <text evidence="6">The sequence shown here is derived from an EMBL/GenBank/DDBJ whole genome shotgun (WGS) entry which is preliminary data.</text>
</comment>
<evidence type="ECO:0000313" key="6">
    <source>
        <dbReference type="EMBL" id="OQR86137.1"/>
    </source>
</evidence>
<comment type="subcellular location">
    <subcellularLocation>
        <location evidence="1">Nucleus</location>
    </subcellularLocation>
</comment>
<feature type="domain" description="HRDC" evidence="5">
    <location>
        <begin position="102"/>
        <end position="183"/>
    </location>
</feature>
<dbReference type="OrthoDB" id="5979581at2759"/>
<dbReference type="GO" id="GO:0003712">
    <property type="term" value="F:transcription coregulator activity"/>
    <property type="evidence" value="ECO:0007669"/>
    <property type="project" value="InterPro"/>
</dbReference>
<keyword evidence="2" id="KW-0539">Nucleus</keyword>
<name>A0A1V9YKB6_ACHHY</name>
<feature type="compositionally biased region" description="Pro residues" evidence="4">
    <location>
        <begin position="197"/>
        <end position="206"/>
    </location>
</feature>
<keyword evidence="7" id="KW-1185">Reference proteome</keyword>
<dbReference type="GO" id="GO:0003676">
    <property type="term" value="F:nucleic acid binding"/>
    <property type="evidence" value="ECO:0007669"/>
    <property type="project" value="InterPro"/>
</dbReference>
<dbReference type="Proteomes" id="UP000243579">
    <property type="component" value="Unassembled WGS sequence"/>
</dbReference>
<evidence type="ECO:0000259" key="5">
    <source>
        <dbReference type="PROSITE" id="PS50967"/>
    </source>
</evidence>
<evidence type="ECO:0000256" key="2">
    <source>
        <dbReference type="ARBA" id="ARBA00023242"/>
    </source>
</evidence>
<dbReference type="Gene3D" id="1.10.246.20">
    <property type="entry name" value="Coactivator CBP, KIX domain"/>
    <property type="match status" value="1"/>
</dbReference>